<dbReference type="InterPro" id="IPR023997">
    <property type="entry name" value="TonB-dep_OMP_SusC/RagA_CS"/>
</dbReference>
<dbReference type="InterPro" id="IPR012910">
    <property type="entry name" value="Plug_dom"/>
</dbReference>
<dbReference type="Proteomes" id="UP001214530">
    <property type="component" value="Chromosome"/>
</dbReference>
<evidence type="ECO:0000256" key="2">
    <source>
        <dbReference type="ARBA" id="ARBA00022448"/>
    </source>
</evidence>
<keyword evidence="4 8" id="KW-0812">Transmembrane</keyword>
<dbReference type="InterPro" id="IPR008969">
    <property type="entry name" value="CarboxyPept-like_regulatory"/>
</dbReference>
<keyword evidence="7 8" id="KW-0998">Cell outer membrane</keyword>
<feature type="signal peptide" evidence="10">
    <location>
        <begin position="1"/>
        <end position="20"/>
    </location>
</feature>
<dbReference type="NCBIfam" id="TIGR04057">
    <property type="entry name" value="SusC_RagA_signa"/>
    <property type="match status" value="1"/>
</dbReference>
<evidence type="ECO:0000313" key="14">
    <source>
        <dbReference type="Proteomes" id="UP001214530"/>
    </source>
</evidence>
<feature type="domain" description="TonB-dependent receptor plug" evidence="12">
    <location>
        <begin position="121"/>
        <end position="226"/>
    </location>
</feature>
<evidence type="ECO:0000256" key="6">
    <source>
        <dbReference type="ARBA" id="ARBA00023136"/>
    </source>
</evidence>
<gene>
    <name evidence="13" type="ORF">P0Y49_17000</name>
</gene>
<dbReference type="Pfam" id="PF00593">
    <property type="entry name" value="TonB_dep_Rec_b-barrel"/>
    <property type="match status" value="1"/>
</dbReference>
<dbReference type="Pfam" id="PF13715">
    <property type="entry name" value="CarbopepD_reg_2"/>
    <property type="match status" value="1"/>
</dbReference>
<dbReference type="Gene3D" id="2.60.40.1120">
    <property type="entry name" value="Carboxypeptidase-like, regulatory domain"/>
    <property type="match status" value="1"/>
</dbReference>
<dbReference type="AlphaFoldDB" id="A0AAJ5W7H0"/>
<sequence length="1090" mass="119887">MKRIILLQFLFLLFCIDSEAQSPKLQITGKVLDNDTKQTMVGVSVALKGTKSATMTDNNGVFKLNIATGAQVLVFKYIGYETKEVNINGSSSITVQLSPSSNALQEVVVNVGYGKSISRDKLASAVSSVSAKDLADFPVGTAAEALAGKLAGVSVKATEGAPGSDIQIVVRGGTSLTQDNAPLYIVDGVPLERALSIISPNEIETIDVLKDVASTAIYGARGANGVVLITTKSGRKGRTIISFDAFAGSRNLVNELKVLRPYDFVNYQYELSHRHYNGFAITDTAALNGFDRNYGKWSDLEIYKSFPMVNWQDKIFGRNALSNTQILNLTGGTDATTYNFTLNNTSEQGVMLNSGLKRTFASFRFDNKISSKLRLGLNVRYSRQRVDGAGTSNTGSSSNNRLKYSVRFQPYEGTISFEEYDPNAIFDNTINLSNPLTSALTDVRNAYSNALITSGQVVYSPIQRLTIRSVVGYTVNDSKNDNFSGVANYSVSSRNSSSQYASQPYISLSTNNGVNISNSNTLSFNPRINKNNTLDILLGQEINQNNSRSFNQTIKYFPAAVTAEQAFANIQQANPPAGAIQPSPTTDIGGDRLFSFFGRMMYSYKSKYNLNLMLRRDGSSKFGPEHRWGTFPSAQFAWRMSEEQFMKKLNLSWLDNLKFRASYGTAGNNRVSSDRLFATIFTTSATSAGYAATDNSQTAGLYSANLANADLKWETTISRNIGLDFSLFKGRFTTSVDAYVNRTNDLLLQANVPQSIGYIQQYKNVGSTRNKGVEVQLSGVVINRKSFTYNSSFNISMNKNTILSLQDGSKGYAVSSGWGQSGEDFYVEVGKPVGQFYGYVTDGFYTLDDFDRAKSNPVGNKWVLKPGVADAGAILGQSIYPGVIKFKKTTVGGDSVITTKDKTVLGNVQPLFYGGWNNQFSYKGFDMSVFVNFSYGNKTYNANTIEFSSAYQANGNNLLAKFKDRWKSFDDNGVLMTDWDQIAEVNKNAKIYMPTRGSYQVNSDAIEDASFLRISNVTLGYSMPASIMQRIRTISKLRVFATVNNLHTFTRYSGFDPEANTRRNNPLTPGVDYSAYPRNRYILAGINLIF</sequence>
<dbReference type="InterPro" id="IPR039426">
    <property type="entry name" value="TonB-dep_rcpt-like"/>
</dbReference>
<dbReference type="GO" id="GO:0009279">
    <property type="term" value="C:cell outer membrane"/>
    <property type="evidence" value="ECO:0007669"/>
    <property type="project" value="UniProtKB-SubCell"/>
</dbReference>
<dbReference type="NCBIfam" id="TIGR04056">
    <property type="entry name" value="OMP_RagA_SusC"/>
    <property type="match status" value="1"/>
</dbReference>
<keyword evidence="2 8" id="KW-0813">Transport</keyword>
<feature type="domain" description="TonB-dependent receptor-like beta-barrel" evidence="11">
    <location>
        <begin position="399"/>
        <end position="831"/>
    </location>
</feature>
<accession>A0AAJ5W7H0</accession>
<dbReference type="SUPFAM" id="SSF49464">
    <property type="entry name" value="Carboxypeptidase regulatory domain-like"/>
    <property type="match status" value="1"/>
</dbReference>
<comment type="similarity">
    <text evidence="8 9">Belongs to the TonB-dependent receptor family.</text>
</comment>
<dbReference type="Gene3D" id="2.40.170.20">
    <property type="entry name" value="TonB-dependent receptor, beta-barrel domain"/>
    <property type="match status" value="1"/>
</dbReference>
<reference evidence="13" key="1">
    <citation type="submission" date="2023-03" db="EMBL/GenBank/DDBJ databases">
        <title>Andean soil-derived lignocellulolytic bacterial consortium as a source of novel taxa and putative plastic-active enzymes.</title>
        <authorList>
            <person name="Diaz-Garcia L."/>
            <person name="Chuvochina M."/>
            <person name="Feuerriegel G."/>
            <person name="Bunk B."/>
            <person name="Sproer C."/>
            <person name="Streit W.R."/>
            <person name="Rodriguez L.M."/>
            <person name="Overmann J."/>
            <person name="Jimenez D.J."/>
        </authorList>
    </citation>
    <scope>NUCLEOTIDE SEQUENCE</scope>
    <source>
        <strain evidence="13">MAG 3858</strain>
    </source>
</reference>
<name>A0AAJ5W7H0_9SPHI</name>
<evidence type="ECO:0000256" key="7">
    <source>
        <dbReference type="ARBA" id="ARBA00023237"/>
    </source>
</evidence>
<evidence type="ECO:0000313" key="13">
    <source>
        <dbReference type="EMBL" id="WEK18490.1"/>
    </source>
</evidence>
<dbReference type="SUPFAM" id="SSF56935">
    <property type="entry name" value="Porins"/>
    <property type="match status" value="1"/>
</dbReference>
<dbReference type="EMBL" id="CP119313">
    <property type="protein sequence ID" value="WEK18490.1"/>
    <property type="molecule type" value="Genomic_DNA"/>
</dbReference>
<keyword evidence="13" id="KW-0675">Receptor</keyword>
<keyword evidence="5 9" id="KW-0798">TonB box</keyword>
<evidence type="ECO:0000256" key="1">
    <source>
        <dbReference type="ARBA" id="ARBA00004571"/>
    </source>
</evidence>
<feature type="chain" id="PRO_5042509406" evidence="10">
    <location>
        <begin position="21"/>
        <end position="1090"/>
    </location>
</feature>
<dbReference type="PROSITE" id="PS52016">
    <property type="entry name" value="TONB_DEPENDENT_REC_3"/>
    <property type="match status" value="1"/>
</dbReference>
<organism evidence="13 14">
    <name type="scientific">Candidatus Pedobacter colombiensis</name>
    <dbReference type="NCBI Taxonomy" id="3121371"/>
    <lineage>
        <taxon>Bacteria</taxon>
        <taxon>Pseudomonadati</taxon>
        <taxon>Bacteroidota</taxon>
        <taxon>Sphingobacteriia</taxon>
        <taxon>Sphingobacteriales</taxon>
        <taxon>Sphingobacteriaceae</taxon>
        <taxon>Pedobacter</taxon>
    </lineage>
</organism>
<dbReference type="InterPro" id="IPR000531">
    <property type="entry name" value="Beta-barrel_TonB"/>
</dbReference>
<protein>
    <submittedName>
        <fullName evidence="13">TonB-dependent receptor</fullName>
    </submittedName>
</protein>
<proteinExistence type="inferred from homology"/>
<evidence type="ECO:0000256" key="4">
    <source>
        <dbReference type="ARBA" id="ARBA00022692"/>
    </source>
</evidence>
<keyword evidence="6 8" id="KW-0472">Membrane</keyword>
<evidence type="ECO:0000259" key="11">
    <source>
        <dbReference type="Pfam" id="PF00593"/>
    </source>
</evidence>
<evidence type="ECO:0000256" key="10">
    <source>
        <dbReference type="SAM" id="SignalP"/>
    </source>
</evidence>
<dbReference type="InterPro" id="IPR037066">
    <property type="entry name" value="Plug_dom_sf"/>
</dbReference>
<evidence type="ECO:0000256" key="3">
    <source>
        <dbReference type="ARBA" id="ARBA00022452"/>
    </source>
</evidence>
<dbReference type="InterPro" id="IPR023996">
    <property type="entry name" value="TonB-dep_OMP_SusC/RagA"/>
</dbReference>
<keyword evidence="3 8" id="KW-1134">Transmembrane beta strand</keyword>
<comment type="subcellular location">
    <subcellularLocation>
        <location evidence="1 8">Cell outer membrane</location>
        <topology evidence="1 8">Multi-pass membrane protein</topology>
    </subcellularLocation>
</comment>
<dbReference type="InterPro" id="IPR036942">
    <property type="entry name" value="Beta-barrel_TonB_sf"/>
</dbReference>
<evidence type="ECO:0000256" key="8">
    <source>
        <dbReference type="PROSITE-ProRule" id="PRU01360"/>
    </source>
</evidence>
<keyword evidence="10" id="KW-0732">Signal</keyword>
<dbReference type="Gene3D" id="2.170.130.10">
    <property type="entry name" value="TonB-dependent receptor, plug domain"/>
    <property type="match status" value="1"/>
</dbReference>
<evidence type="ECO:0000256" key="9">
    <source>
        <dbReference type="RuleBase" id="RU003357"/>
    </source>
</evidence>
<evidence type="ECO:0000256" key="5">
    <source>
        <dbReference type="ARBA" id="ARBA00023077"/>
    </source>
</evidence>
<evidence type="ECO:0000259" key="12">
    <source>
        <dbReference type="Pfam" id="PF07715"/>
    </source>
</evidence>
<dbReference type="Pfam" id="PF07715">
    <property type="entry name" value="Plug"/>
    <property type="match status" value="1"/>
</dbReference>